<dbReference type="AlphaFoldDB" id="A0A9P4NMB4"/>
<dbReference type="EMBL" id="MU007056">
    <property type="protein sequence ID" value="KAF2428037.1"/>
    <property type="molecule type" value="Genomic_DNA"/>
</dbReference>
<dbReference type="Proteomes" id="UP000800235">
    <property type="component" value="Unassembled WGS sequence"/>
</dbReference>
<organism evidence="2 3">
    <name type="scientific">Tothia fuscella</name>
    <dbReference type="NCBI Taxonomy" id="1048955"/>
    <lineage>
        <taxon>Eukaryota</taxon>
        <taxon>Fungi</taxon>
        <taxon>Dikarya</taxon>
        <taxon>Ascomycota</taxon>
        <taxon>Pezizomycotina</taxon>
        <taxon>Dothideomycetes</taxon>
        <taxon>Pleosporomycetidae</taxon>
        <taxon>Venturiales</taxon>
        <taxon>Cylindrosympodiaceae</taxon>
        <taxon>Tothia</taxon>
    </lineage>
</organism>
<protein>
    <recommendedName>
        <fullName evidence="1">Heterokaryon incompatibility domain-containing protein</fullName>
    </recommendedName>
</protein>
<gene>
    <name evidence="2" type="ORF">EJ08DRAFT_719736</name>
</gene>
<evidence type="ECO:0000259" key="1">
    <source>
        <dbReference type="Pfam" id="PF06985"/>
    </source>
</evidence>
<dbReference type="PANTHER" id="PTHR33112">
    <property type="entry name" value="DOMAIN PROTEIN, PUTATIVE-RELATED"/>
    <property type="match status" value="1"/>
</dbReference>
<evidence type="ECO:0000313" key="2">
    <source>
        <dbReference type="EMBL" id="KAF2428037.1"/>
    </source>
</evidence>
<proteinExistence type="predicted"/>
<dbReference type="InterPro" id="IPR010730">
    <property type="entry name" value="HET"/>
</dbReference>
<reference evidence="2" key="1">
    <citation type="journal article" date="2020" name="Stud. Mycol.">
        <title>101 Dothideomycetes genomes: a test case for predicting lifestyles and emergence of pathogens.</title>
        <authorList>
            <person name="Haridas S."/>
            <person name="Albert R."/>
            <person name="Binder M."/>
            <person name="Bloem J."/>
            <person name="Labutti K."/>
            <person name="Salamov A."/>
            <person name="Andreopoulos B."/>
            <person name="Baker S."/>
            <person name="Barry K."/>
            <person name="Bills G."/>
            <person name="Bluhm B."/>
            <person name="Cannon C."/>
            <person name="Castanera R."/>
            <person name="Culley D."/>
            <person name="Daum C."/>
            <person name="Ezra D."/>
            <person name="Gonzalez J."/>
            <person name="Henrissat B."/>
            <person name="Kuo A."/>
            <person name="Liang C."/>
            <person name="Lipzen A."/>
            <person name="Lutzoni F."/>
            <person name="Magnuson J."/>
            <person name="Mondo S."/>
            <person name="Nolan M."/>
            <person name="Ohm R."/>
            <person name="Pangilinan J."/>
            <person name="Park H.-J."/>
            <person name="Ramirez L."/>
            <person name="Alfaro M."/>
            <person name="Sun H."/>
            <person name="Tritt A."/>
            <person name="Yoshinaga Y."/>
            <person name="Zwiers L.-H."/>
            <person name="Turgeon B."/>
            <person name="Goodwin S."/>
            <person name="Spatafora J."/>
            <person name="Crous P."/>
            <person name="Grigoriev I."/>
        </authorList>
    </citation>
    <scope>NUCLEOTIDE SEQUENCE</scope>
    <source>
        <strain evidence="2">CBS 130266</strain>
    </source>
</reference>
<comment type="caution">
    <text evidence="2">The sequence shown here is derived from an EMBL/GenBank/DDBJ whole genome shotgun (WGS) entry which is preliminary data.</text>
</comment>
<dbReference type="OrthoDB" id="5428863at2759"/>
<dbReference type="Pfam" id="PF06985">
    <property type="entry name" value="HET"/>
    <property type="match status" value="1"/>
</dbReference>
<sequence length="127" mass="14107">MMVDSKSTGISGRDYSIDKVDFGIINRLLSYCQEHHKLCATRSTIPIVDLQVIDCHSGHIIPFPGNAAYVAVNYVWGATECTSNSNSNGSLWSRAPKTIMDTMTLALQLGISHIWVDRYCIPQDDED</sequence>
<accession>A0A9P4NMB4</accession>
<evidence type="ECO:0000313" key="3">
    <source>
        <dbReference type="Proteomes" id="UP000800235"/>
    </source>
</evidence>
<keyword evidence="3" id="KW-1185">Reference proteome</keyword>
<dbReference type="PANTHER" id="PTHR33112:SF1">
    <property type="entry name" value="HETEROKARYON INCOMPATIBILITY DOMAIN-CONTAINING PROTEIN"/>
    <property type="match status" value="1"/>
</dbReference>
<feature type="domain" description="Heterokaryon incompatibility" evidence="1">
    <location>
        <begin position="69"/>
        <end position="126"/>
    </location>
</feature>
<name>A0A9P4NMB4_9PEZI</name>